<evidence type="ECO:0000313" key="1">
    <source>
        <dbReference type="Proteomes" id="UP000887565"/>
    </source>
</evidence>
<dbReference type="Proteomes" id="UP000887565">
    <property type="component" value="Unplaced"/>
</dbReference>
<reference evidence="2" key="1">
    <citation type="submission" date="2022-11" db="UniProtKB">
        <authorList>
            <consortium name="WormBaseParasite"/>
        </authorList>
    </citation>
    <scope>IDENTIFICATION</scope>
</reference>
<keyword evidence="1" id="KW-1185">Reference proteome</keyword>
<sequence>MLLKHGHQHSWLLEGNKRNGCFTPAYVALCCALRAHCYAPKPKEYIHKDVLRAENAKNFRLFALNRFVVENWIKLSVPENQLSNYHLNRRGEAPKFFCIFSPKREGFLFEQ</sequence>
<accession>A0A915ITR8</accession>
<name>A0A915ITR8_ROMCU</name>
<dbReference type="AlphaFoldDB" id="A0A915ITR8"/>
<organism evidence="1 2">
    <name type="scientific">Romanomermis culicivorax</name>
    <name type="common">Nematode worm</name>
    <dbReference type="NCBI Taxonomy" id="13658"/>
    <lineage>
        <taxon>Eukaryota</taxon>
        <taxon>Metazoa</taxon>
        <taxon>Ecdysozoa</taxon>
        <taxon>Nematoda</taxon>
        <taxon>Enoplea</taxon>
        <taxon>Dorylaimia</taxon>
        <taxon>Mermithida</taxon>
        <taxon>Mermithoidea</taxon>
        <taxon>Mermithidae</taxon>
        <taxon>Romanomermis</taxon>
    </lineage>
</organism>
<proteinExistence type="predicted"/>
<dbReference type="WBParaSite" id="nRc.2.0.1.t17433-RA">
    <property type="protein sequence ID" value="nRc.2.0.1.t17433-RA"/>
    <property type="gene ID" value="nRc.2.0.1.g17433"/>
</dbReference>
<protein>
    <submittedName>
        <fullName evidence="2">Uncharacterized protein</fullName>
    </submittedName>
</protein>
<evidence type="ECO:0000313" key="2">
    <source>
        <dbReference type="WBParaSite" id="nRc.2.0.1.t17433-RA"/>
    </source>
</evidence>